<dbReference type="EMBL" id="BPLR01001069">
    <property type="protein sequence ID" value="GIY99606.1"/>
    <property type="molecule type" value="Genomic_DNA"/>
</dbReference>
<evidence type="ECO:0000313" key="1">
    <source>
        <dbReference type="EMBL" id="GIY99606.1"/>
    </source>
</evidence>
<name>A0AAV4XWT8_CAEEX</name>
<organism evidence="1 2">
    <name type="scientific">Caerostris extrusa</name>
    <name type="common">Bark spider</name>
    <name type="synonym">Caerostris bankana</name>
    <dbReference type="NCBI Taxonomy" id="172846"/>
    <lineage>
        <taxon>Eukaryota</taxon>
        <taxon>Metazoa</taxon>
        <taxon>Ecdysozoa</taxon>
        <taxon>Arthropoda</taxon>
        <taxon>Chelicerata</taxon>
        <taxon>Arachnida</taxon>
        <taxon>Araneae</taxon>
        <taxon>Araneomorphae</taxon>
        <taxon>Entelegynae</taxon>
        <taxon>Araneoidea</taxon>
        <taxon>Araneidae</taxon>
        <taxon>Caerostris</taxon>
    </lineage>
</organism>
<comment type="caution">
    <text evidence="1">The sequence shown here is derived from an EMBL/GenBank/DDBJ whole genome shotgun (WGS) entry which is preliminary data.</text>
</comment>
<evidence type="ECO:0000313" key="2">
    <source>
        <dbReference type="Proteomes" id="UP001054945"/>
    </source>
</evidence>
<proteinExistence type="predicted"/>
<evidence type="ECO:0008006" key="3">
    <source>
        <dbReference type="Google" id="ProtNLM"/>
    </source>
</evidence>
<keyword evidence="2" id="KW-1185">Reference proteome</keyword>
<reference evidence="1 2" key="1">
    <citation type="submission" date="2021-06" db="EMBL/GenBank/DDBJ databases">
        <title>Caerostris extrusa draft genome.</title>
        <authorList>
            <person name="Kono N."/>
            <person name="Arakawa K."/>
        </authorList>
    </citation>
    <scope>NUCLEOTIDE SEQUENCE [LARGE SCALE GENOMIC DNA]</scope>
</reference>
<accession>A0AAV4XWT8</accession>
<protein>
    <recommendedName>
        <fullName evidence="3">Ycf15</fullName>
    </recommendedName>
</protein>
<sequence>MQMGMLPQERDVCSSNSSVARRRFDFADSVPKGGINSPGIFISVLQCRVKRVSWSLPDSIVTPELNTVRRRRSHF</sequence>
<dbReference type="AlphaFoldDB" id="A0AAV4XWT8"/>
<gene>
    <name evidence="1" type="ORF">CEXT_805201</name>
</gene>
<dbReference type="Proteomes" id="UP001054945">
    <property type="component" value="Unassembled WGS sequence"/>
</dbReference>